<comment type="caution">
    <text evidence="1">The sequence shown here is derived from an EMBL/GenBank/DDBJ whole genome shotgun (WGS) entry which is preliminary data.</text>
</comment>
<name>A0A926FA98_9FIRM</name>
<evidence type="ECO:0008006" key="3">
    <source>
        <dbReference type="Google" id="ProtNLM"/>
    </source>
</evidence>
<dbReference type="RefSeq" id="WP_262431743.1">
    <property type="nucleotide sequence ID" value="NZ_JACRTE010000004.1"/>
</dbReference>
<evidence type="ECO:0000313" key="2">
    <source>
        <dbReference type="Proteomes" id="UP000647416"/>
    </source>
</evidence>
<evidence type="ECO:0000313" key="1">
    <source>
        <dbReference type="EMBL" id="MBC8596226.1"/>
    </source>
</evidence>
<proteinExistence type="predicted"/>
<organism evidence="1 2">
    <name type="scientific">Qingrenia yutianensis</name>
    <dbReference type="NCBI Taxonomy" id="2763676"/>
    <lineage>
        <taxon>Bacteria</taxon>
        <taxon>Bacillati</taxon>
        <taxon>Bacillota</taxon>
        <taxon>Clostridia</taxon>
        <taxon>Eubacteriales</taxon>
        <taxon>Oscillospiraceae</taxon>
        <taxon>Qingrenia</taxon>
    </lineage>
</organism>
<dbReference type="AlphaFoldDB" id="A0A926FA98"/>
<accession>A0A926FA98</accession>
<reference evidence="1" key="1">
    <citation type="submission" date="2020-08" db="EMBL/GenBank/DDBJ databases">
        <title>Genome public.</title>
        <authorList>
            <person name="Liu C."/>
            <person name="Sun Q."/>
        </authorList>
    </citation>
    <scope>NUCLEOTIDE SEQUENCE</scope>
    <source>
        <strain evidence="1">NSJ-50</strain>
    </source>
</reference>
<sequence>MENNENKNSPARIKANNRYNQKHYKHITLNVKNEDYQEFMKHIGEMGCSINAFFIKSAKYCLENKIDVTKIK</sequence>
<keyword evidence="2" id="KW-1185">Reference proteome</keyword>
<dbReference type="EMBL" id="JACRTE010000004">
    <property type="protein sequence ID" value="MBC8596226.1"/>
    <property type="molecule type" value="Genomic_DNA"/>
</dbReference>
<dbReference type="Proteomes" id="UP000647416">
    <property type="component" value="Unassembled WGS sequence"/>
</dbReference>
<gene>
    <name evidence="1" type="ORF">H8706_04995</name>
</gene>
<protein>
    <recommendedName>
        <fullName evidence="3">Mobilization protein</fullName>
    </recommendedName>
</protein>